<dbReference type="InterPro" id="IPR036388">
    <property type="entry name" value="WH-like_DNA-bd_sf"/>
</dbReference>
<comment type="function">
    <text evidence="1">Transcriptional repressor of xylose-utilizing enzymes.</text>
</comment>
<dbReference type="Gene3D" id="3.30.420.40">
    <property type="match status" value="2"/>
</dbReference>
<proteinExistence type="inferred from homology"/>
<comment type="caution">
    <text evidence="4">The sequence shown here is derived from an EMBL/GenBank/DDBJ whole genome shotgun (WGS) entry which is preliminary data.</text>
</comment>
<accession>A0ABS0F574</accession>
<keyword evidence="3" id="KW-0119">Carbohydrate metabolism</keyword>
<dbReference type="PANTHER" id="PTHR18964:SF149">
    <property type="entry name" value="BIFUNCTIONAL UDP-N-ACETYLGLUCOSAMINE 2-EPIMERASE_N-ACETYLMANNOSAMINE KINASE"/>
    <property type="match status" value="1"/>
</dbReference>
<sequence length="409" mass="43419">MSSIITQGRRVLEKTADQALMKEINKSIVLNRIRFHSPISRSQISNETGLNKATVSALTDELIRDGLVLEVGQGRSRVGRRPIMLLFNASAGSVLGVELGVEYVRVAITDFSARALSVREEPLPKNLGAEEVLERLRSSIARALEEAPESRYGVIGIGVGVPGLVDFARGVVLRAPHLKWDNIPLKAMMESWFGKPVLVDNEANAGALGEKLYGAATHVSSLMYISAGTGIGTGIVIGDELIRGADGVAGEFGHMSIDVHGESCPCGNVGCWELYASERALVAAYAKLSGEELDFDGVLARFQVSDPAALQAFQTVGRYLGAGAVNLVNGLNPAMIVLGNRLAEGGRMVTDAMQQAILSRCLVSPYAKVVVQTSALGRDACAIGSAALVLHDFFAGPRARVSSHVTISR</sequence>
<dbReference type="SUPFAM" id="SSF53067">
    <property type="entry name" value="Actin-like ATPase domain"/>
    <property type="match status" value="1"/>
</dbReference>
<dbReference type="InterPro" id="IPR036390">
    <property type="entry name" value="WH_DNA-bd_sf"/>
</dbReference>
<keyword evidence="5" id="KW-1185">Reference proteome</keyword>
<evidence type="ECO:0000256" key="2">
    <source>
        <dbReference type="ARBA" id="ARBA00006479"/>
    </source>
</evidence>
<dbReference type="EMBL" id="JADPKZ010000044">
    <property type="protein sequence ID" value="MBF8378423.1"/>
    <property type="molecule type" value="Genomic_DNA"/>
</dbReference>
<keyword evidence="3" id="KW-0859">Xylose metabolism</keyword>
<dbReference type="Pfam" id="PF00480">
    <property type="entry name" value="ROK"/>
    <property type="match status" value="1"/>
</dbReference>
<dbReference type="CDD" id="cd24076">
    <property type="entry name" value="ASKHA_ATPase_ROK_BsXylR-like"/>
    <property type="match status" value="1"/>
</dbReference>
<dbReference type="SUPFAM" id="SSF46785">
    <property type="entry name" value="Winged helix' DNA-binding domain"/>
    <property type="match status" value="1"/>
</dbReference>
<evidence type="ECO:0000256" key="1">
    <source>
        <dbReference type="ARBA" id="ARBA00002486"/>
    </source>
</evidence>
<evidence type="ECO:0000313" key="5">
    <source>
        <dbReference type="Proteomes" id="UP000642910"/>
    </source>
</evidence>
<dbReference type="PANTHER" id="PTHR18964">
    <property type="entry name" value="ROK (REPRESSOR, ORF, KINASE) FAMILY"/>
    <property type="match status" value="1"/>
</dbReference>
<evidence type="ECO:0000256" key="3">
    <source>
        <dbReference type="ARBA" id="ARBA00022629"/>
    </source>
</evidence>
<dbReference type="InterPro" id="IPR000600">
    <property type="entry name" value="ROK"/>
</dbReference>
<gene>
    <name evidence="4" type="ORF">IW967_11190</name>
</gene>
<reference evidence="4 5" key="1">
    <citation type="submission" date="2020-11" db="EMBL/GenBank/DDBJ databases">
        <title>Genomic insight of Alicyclobacillus mali FL 18 reveals a new arsenic-resistant strain, with potential in environmental biotechnology.</title>
        <authorList>
            <person name="Fiorentino G."/>
            <person name="Gallo G."/>
            <person name="Aulitto M."/>
        </authorList>
    </citation>
    <scope>NUCLEOTIDE SEQUENCE [LARGE SCALE GENOMIC DNA]</scope>
    <source>
        <strain evidence="4 5">FL 18</strain>
    </source>
</reference>
<evidence type="ECO:0000313" key="4">
    <source>
        <dbReference type="EMBL" id="MBF8378423.1"/>
    </source>
</evidence>
<comment type="similarity">
    <text evidence="2">Belongs to the ROK (NagC/XylR) family.</text>
</comment>
<organism evidence="4 5">
    <name type="scientific">Alicyclobacillus mali</name>
    <name type="common">ex Roth et al. 2021</name>
    <dbReference type="NCBI Taxonomy" id="1123961"/>
    <lineage>
        <taxon>Bacteria</taxon>
        <taxon>Bacillati</taxon>
        <taxon>Bacillota</taxon>
        <taxon>Bacilli</taxon>
        <taxon>Bacillales</taxon>
        <taxon>Alicyclobacillaceae</taxon>
        <taxon>Alicyclobacillus</taxon>
    </lineage>
</organism>
<name>A0ABS0F574_9BACL</name>
<protein>
    <submittedName>
        <fullName evidence="4">ROK family transcriptional regulator</fullName>
    </submittedName>
</protein>
<dbReference type="InterPro" id="IPR043129">
    <property type="entry name" value="ATPase_NBD"/>
</dbReference>
<dbReference type="Proteomes" id="UP000642910">
    <property type="component" value="Unassembled WGS sequence"/>
</dbReference>
<dbReference type="Gene3D" id="1.10.10.10">
    <property type="entry name" value="Winged helix-like DNA-binding domain superfamily/Winged helix DNA-binding domain"/>
    <property type="match status" value="1"/>
</dbReference>